<dbReference type="GO" id="GO:0016491">
    <property type="term" value="F:oxidoreductase activity"/>
    <property type="evidence" value="ECO:0007669"/>
    <property type="project" value="InterPro"/>
</dbReference>
<gene>
    <name evidence="3" type="ORF">SAMN05444392_101740</name>
</gene>
<dbReference type="InterPro" id="IPR036188">
    <property type="entry name" value="FAD/NAD-bd_sf"/>
</dbReference>
<dbReference type="OrthoDB" id="269318at2"/>
<protein>
    <submittedName>
        <fullName evidence="3">Phytoene dehydrogenase-related protein</fullName>
    </submittedName>
</protein>
<proteinExistence type="inferred from homology"/>
<evidence type="ECO:0000313" key="4">
    <source>
        <dbReference type="Proteomes" id="UP000184476"/>
    </source>
</evidence>
<dbReference type="PRINTS" id="PR00469">
    <property type="entry name" value="PNDRDTASEII"/>
</dbReference>
<dbReference type="Proteomes" id="UP000184476">
    <property type="component" value="Unassembled WGS sequence"/>
</dbReference>
<feature type="domain" description="Amine oxidase" evidence="2">
    <location>
        <begin position="13"/>
        <end position="271"/>
    </location>
</feature>
<dbReference type="STRING" id="112248.SAMN05444392_101740"/>
<reference evidence="3 4" key="1">
    <citation type="submission" date="2016-11" db="EMBL/GenBank/DDBJ databases">
        <authorList>
            <person name="Jaros S."/>
            <person name="Januszkiewicz K."/>
            <person name="Wedrychowicz H."/>
        </authorList>
    </citation>
    <scope>NUCLEOTIDE SEQUENCE [LARGE SCALE GENOMIC DNA]</scope>
    <source>
        <strain evidence="3 4">DSM 44666</strain>
    </source>
</reference>
<comment type="similarity">
    <text evidence="1">Belongs to the carotenoid/retinoid oxidoreductase family. CrtN subfamily.</text>
</comment>
<dbReference type="EMBL" id="FQVL01000001">
    <property type="protein sequence ID" value="SHE50170.1"/>
    <property type="molecule type" value="Genomic_DNA"/>
</dbReference>
<evidence type="ECO:0000313" key="3">
    <source>
        <dbReference type="EMBL" id="SHE50170.1"/>
    </source>
</evidence>
<keyword evidence="4" id="KW-1185">Reference proteome</keyword>
<evidence type="ECO:0000256" key="1">
    <source>
        <dbReference type="ARBA" id="ARBA00038322"/>
    </source>
</evidence>
<accession>A0A1M4U0F8</accession>
<name>A0A1M4U0F8_9BACL</name>
<dbReference type="PANTHER" id="PTHR43734:SF1">
    <property type="entry name" value="PHYTOENE DESATURASE"/>
    <property type="match status" value="1"/>
</dbReference>
<dbReference type="Gene3D" id="3.50.50.60">
    <property type="entry name" value="FAD/NAD(P)-binding domain"/>
    <property type="match status" value="1"/>
</dbReference>
<dbReference type="SUPFAM" id="SSF51905">
    <property type="entry name" value="FAD/NAD(P)-binding domain"/>
    <property type="match status" value="1"/>
</dbReference>
<organism evidence="3 4">
    <name type="scientific">Seinonella peptonophila</name>
    <dbReference type="NCBI Taxonomy" id="112248"/>
    <lineage>
        <taxon>Bacteria</taxon>
        <taxon>Bacillati</taxon>
        <taxon>Bacillota</taxon>
        <taxon>Bacilli</taxon>
        <taxon>Bacillales</taxon>
        <taxon>Thermoactinomycetaceae</taxon>
        <taxon>Seinonella</taxon>
    </lineage>
</organism>
<dbReference type="Gene3D" id="3.90.660.50">
    <property type="match status" value="1"/>
</dbReference>
<sequence>MGKYDVAIVGGGIAGLIASIYAAKAGKKTIVLEQQKQLGGRAITQRKNGAYFDLGGHALYKGDAVQILQELNVELAGKEPSSDAFGIWKNQLIPLPMNFMSLLTTPLFSFRGKREIGSWLVKLRKLDTSQYNQMSVRDWIEGHLKDPMVRNFFYSLLRTASYVVAPDLQAAGPVLRQLKHSMNGVLYLDKGWGALVKELRNKAEEFGVGFMTGNRVTEIETKDRRVEAVKCADGTRVYTDHVILTTAPEIAYKLVPYADQTSLQVWKDQAIPITAACLSIALRRLPKPKNQFIYGLDQAVFLSNQSRAAHLSDNGDQVVQLIKYQGTHTNVKIDEQDLEQTLDLAQPGWREKLVARQFLPRIVVTHDFMHMKRTVNPGPHVPEIKGLYVAGDWVTHGELLVDAAAASAKRAVEHLIAYPNQEGVFVGGHRVVV</sequence>
<dbReference type="RefSeq" id="WP_073152122.1">
    <property type="nucleotide sequence ID" value="NZ_FQVL01000001.1"/>
</dbReference>
<evidence type="ECO:0000259" key="2">
    <source>
        <dbReference type="Pfam" id="PF01593"/>
    </source>
</evidence>
<dbReference type="AlphaFoldDB" id="A0A1M4U0F8"/>
<dbReference type="Pfam" id="PF01593">
    <property type="entry name" value="Amino_oxidase"/>
    <property type="match status" value="1"/>
</dbReference>
<dbReference type="InterPro" id="IPR002937">
    <property type="entry name" value="Amino_oxidase"/>
</dbReference>
<dbReference type="PANTHER" id="PTHR43734">
    <property type="entry name" value="PHYTOENE DESATURASE"/>
    <property type="match status" value="1"/>
</dbReference>